<reference evidence="3" key="1">
    <citation type="submission" date="2019-11" db="EMBL/GenBank/DDBJ databases">
        <authorList>
            <person name="Liu Y."/>
            <person name="Hou J."/>
            <person name="Li T.-Q."/>
            <person name="Guan C.-H."/>
            <person name="Wu X."/>
            <person name="Wu H.-Z."/>
            <person name="Ling F."/>
            <person name="Zhang R."/>
            <person name="Shi X.-G."/>
            <person name="Ren J.-P."/>
            <person name="Chen E.-F."/>
            <person name="Sun J.-M."/>
        </authorList>
    </citation>
    <scope>NUCLEOTIDE SEQUENCE</scope>
    <source>
        <strain evidence="3">Adult_tree_wgs_1</strain>
        <tissue evidence="3">Leaves</tissue>
    </source>
</reference>
<accession>A0A834HG40</accession>
<evidence type="ECO:0000259" key="2">
    <source>
        <dbReference type="SMART" id="SM00743"/>
    </source>
</evidence>
<dbReference type="InterPro" id="IPR014002">
    <property type="entry name" value="Agenet_dom_plant"/>
</dbReference>
<feature type="compositionally biased region" description="Polar residues" evidence="1">
    <location>
        <begin position="366"/>
        <end position="375"/>
    </location>
</feature>
<dbReference type="AlphaFoldDB" id="A0A834HG40"/>
<dbReference type="OrthoDB" id="1894168at2759"/>
<dbReference type="SMART" id="SM00743">
    <property type="entry name" value="Agenet"/>
    <property type="match status" value="1"/>
</dbReference>
<dbReference type="PANTHER" id="PTHR36805:SF7">
    <property type="entry name" value="AGENET DOMAIN-CONTAINING PROTEIN"/>
    <property type="match status" value="1"/>
</dbReference>
<dbReference type="InterPro" id="IPR008395">
    <property type="entry name" value="Agenet-like_dom"/>
</dbReference>
<dbReference type="Proteomes" id="UP000626092">
    <property type="component" value="Unassembled WGS sequence"/>
</dbReference>
<keyword evidence="4" id="KW-1185">Reference proteome</keyword>
<feature type="domain" description="Agenet" evidence="2">
    <location>
        <begin position="179"/>
        <end position="239"/>
    </location>
</feature>
<evidence type="ECO:0000256" key="1">
    <source>
        <dbReference type="SAM" id="MobiDB-lite"/>
    </source>
</evidence>
<organism evidence="3 4">
    <name type="scientific">Rhododendron simsii</name>
    <name type="common">Sims's rhododendron</name>
    <dbReference type="NCBI Taxonomy" id="118357"/>
    <lineage>
        <taxon>Eukaryota</taxon>
        <taxon>Viridiplantae</taxon>
        <taxon>Streptophyta</taxon>
        <taxon>Embryophyta</taxon>
        <taxon>Tracheophyta</taxon>
        <taxon>Spermatophyta</taxon>
        <taxon>Magnoliopsida</taxon>
        <taxon>eudicotyledons</taxon>
        <taxon>Gunneridae</taxon>
        <taxon>Pentapetalae</taxon>
        <taxon>asterids</taxon>
        <taxon>Ericales</taxon>
        <taxon>Ericaceae</taxon>
        <taxon>Ericoideae</taxon>
        <taxon>Rhodoreae</taxon>
        <taxon>Rhododendron</taxon>
    </lineage>
</organism>
<sequence>MDMQVEGLLPFKVGQLAESRSFQLGYRSAWFRCKIKETSCKKGIMEFALEFYDFPDESKSKAEIKMRSSEWSGSELRYREEWLAILRKSSDFLTTLPLFYCLDIIVGLEEILPSCCTKELRSTILEVKWTRIYQVPKISRKRATKVEKMLMLRPQYPPICSESEAHADTISEVKVARNGVWNVGDLVDWWSDGCYWSGKVTKILGDEKVQVELPPPPIGEGSSYEALCNDLRPSLDWSPEHGWSVLTSQEGKENYHPCARLIMPLHQGLPIGTVDGGIQNAGATAGSMLDASFRSPISTNALPPVNTSEQSITKEPTIQPLSIAIPQEEAQRPQPNTDLDMRDSAIEQTGVSQRIGHVEEAGISSGEDQYYSSGSAKKMRTGGNISLNSMRSDTIEAPIMDLEELVNKVKWLKGILESGVPLPNARRPPWKFVEHHGSSAPE</sequence>
<dbReference type="PANTHER" id="PTHR36805">
    <property type="entry name" value="AGENET DOMAIN-CONTAINING PROTEIN"/>
    <property type="match status" value="1"/>
</dbReference>
<evidence type="ECO:0000313" key="4">
    <source>
        <dbReference type="Proteomes" id="UP000626092"/>
    </source>
</evidence>
<dbReference type="CDD" id="cd20403">
    <property type="entry name" value="Tudor_Agenet_FMRP-like_rpt2"/>
    <property type="match status" value="1"/>
</dbReference>
<name>A0A834HG40_RHOSS</name>
<comment type="caution">
    <text evidence="3">The sequence shown here is derived from an EMBL/GenBank/DDBJ whole genome shotgun (WGS) entry which is preliminary data.</text>
</comment>
<dbReference type="EMBL" id="WJXA01000002">
    <property type="protein sequence ID" value="KAF7151820.1"/>
    <property type="molecule type" value="Genomic_DNA"/>
</dbReference>
<dbReference type="Pfam" id="PF05641">
    <property type="entry name" value="Agenet"/>
    <property type="match status" value="1"/>
</dbReference>
<feature type="region of interest" description="Disordered" evidence="1">
    <location>
        <begin position="359"/>
        <end position="380"/>
    </location>
</feature>
<gene>
    <name evidence="3" type="ORF">RHSIM_Rhsim02G0034600</name>
</gene>
<proteinExistence type="predicted"/>
<evidence type="ECO:0000313" key="3">
    <source>
        <dbReference type="EMBL" id="KAF7151820.1"/>
    </source>
</evidence>
<protein>
    <recommendedName>
        <fullName evidence="2">Agenet domain-containing protein</fullName>
    </recommendedName>
</protein>